<feature type="region of interest" description="Disordered" evidence="1">
    <location>
        <begin position="1"/>
        <end position="23"/>
    </location>
</feature>
<dbReference type="InterPro" id="IPR012930">
    <property type="entry name" value="TraC"/>
</dbReference>
<comment type="caution">
    <text evidence="2">The sequence shown here is derived from an EMBL/GenBank/DDBJ whole genome shotgun (WGS) entry which is preliminary data.</text>
</comment>
<dbReference type="RefSeq" id="WP_224315599.1">
    <property type="nucleotide sequence ID" value="NZ_JAIRBM010000023.1"/>
</dbReference>
<dbReference type="Pfam" id="PF07820">
    <property type="entry name" value="TraC"/>
    <property type="match status" value="1"/>
</dbReference>
<gene>
    <name evidence="2" type="ORF">K9B37_21545</name>
</gene>
<organism evidence="2 3">
    <name type="scientific">Microvirga puerhi</name>
    <dbReference type="NCBI Taxonomy" id="2876078"/>
    <lineage>
        <taxon>Bacteria</taxon>
        <taxon>Pseudomonadati</taxon>
        <taxon>Pseudomonadota</taxon>
        <taxon>Alphaproteobacteria</taxon>
        <taxon>Hyphomicrobiales</taxon>
        <taxon>Methylobacteriaceae</taxon>
        <taxon>Microvirga</taxon>
    </lineage>
</organism>
<evidence type="ECO:0000313" key="2">
    <source>
        <dbReference type="EMBL" id="MBZ6078848.1"/>
    </source>
</evidence>
<protein>
    <submittedName>
        <fullName evidence="2">TraC family protein</fullName>
    </submittedName>
</protein>
<reference evidence="2 3" key="1">
    <citation type="submission" date="2021-09" db="EMBL/GenBank/DDBJ databases">
        <title>The complete genome sequence of a new microorganism.</title>
        <authorList>
            <person name="Zi Z."/>
        </authorList>
    </citation>
    <scope>NUCLEOTIDE SEQUENCE [LARGE SCALE GENOMIC DNA]</scope>
    <source>
        <strain evidence="2 3">WGZ8</strain>
    </source>
</reference>
<dbReference type="EMBL" id="JAIRBM010000023">
    <property type="protein sequence ID" value="MBZ6078848.1"/>
    <property type="molecule type" value="Genomic_DNA"/>
</dbReference>
<name>A0ABS7VVE6_9HYPH</name>
<evidence type="ECO:0000313" key="3">
    <source>
        <dbReference type="Proteomes" id="UP000704176"/>
    </source>
</evidence>
<proteinExistence type="predicted"/>
<keyword evidence="3" id="KW-1185">Reference proteome</keyword>
<sequence length="97" mass="10999">MARTASRDSLIKQRKEAEERFKREKERIEREIRRIEDEERLRFGRLAEKAGVLDIEIPDDAIIEALKAVADRFRGSAQKPVREAPTPAPAEGSADAA</sequence>
<dbReference type="Proteomes" id="UP000704176">
    <property type="component" value="Unassembled WGS sequence"/>
</dbReference>
<feature type="region of interest" description="Disordered" evidence="1">
    <location>
        <begin position="75"/>
        <end position="97"/>
    </location>
</feature>
<evidence type="ECO:0000256" key="1">
    <source>
        <dbReference type="SAM" id="MobiDB-lite"/>
    </source>
</evidence>
<accession>A0ABS7VVE6</accession>